<comment type="similarity">
    <text evidence="4">Belongs to the class I-like SAM-binding methyltransferase superfamily. RNA M5U methyltransferase family.</text>
</comment>
<organism evidence="6 7">
    <name type="scientific">Spizellomyces punctatus (strain DAOM BR117)</name>
    <dbReference type="NCBI Taxonomy" id="645134"/>
    <lineage>
        <taxon>Eukaryota</taxon>
        <taxon>Fungi</taxon>
        <taxon>Fungi incertae sedis</taxon>
        <taxon>Chytridiomycota</taxon>
        <taxon>Chytridiomycota incertae sedis</taxon>
        <taxon>Chytridiomycetes</taxon>
        <taxon>Spizellomycetales</taxon>
        <taxon>Spizellomycetaceae</taxon>
        <taxon>Spizellomyces</taxon>
    </lineage>
</organism>
<evidence type="ECO:0000256" key="3">
    <source>
        <dbReference type="ARBA" id="ARBA00022691"/>
    </source>
</evidence>
<evidence type="ECO:0000256" key="4">
    <source>
        <dbReference type="PROSITE-ProRule" id="PRU01024"/>
    </source>
</evidence>
<feature type="compositionally biased region" description="Polar residues" evidence="5">
    <location>
        <begin position="56"/>
        <end position="71"/>
    </location>
</feature>
<dbReference type="AlphaFoldDB" id="A0A0L0HUE2"/>
<dbReference type="Pfam" id="PF05958">
    <property type="entry name" value="tRNA_U5-meth_tr"/>
    <property type="match status" value="1"/>
</dbReference>
<dbReference type="Gene3D" id="3.40.50.150">
    <property type="entry name" value="Vaccinia Virus protein VP39"/>
    <property type="match status" value="2"/>
</dbReference>
<dbReference type="FunCoup" id="A0A0L0HUE2">
    <property type="interactions" value="92"/>
</dbReference>
<dbReference type="GO" id="GO:0030697">
    <property type="term" value="F:tRNA (uracil(54)-C5)-methyltransferase activity, S-adenosyl methionine-dependent"/>
    <property type="evidence" value="ECO:0007669"/>
    <property type="project" value="InterPro"/>
</dbReference>
<dbReference type="InterPro" id="IPR012340">
    <property type="entry name" value="NA-bd_OB-fold"/>
</dbReference>
<keyword evidence="1 4" id="KW-0489">Methyltransferase</keyword>
<evidence type="ECO:0000313" key="7">
    <source>
        <dbReference type="Proteomes" id="UP000053201"/>
    </source>
</evidence>
<dbReference type="GO" id="GO:0032259">
    <property type="term" value="P:methylation"/>
    <property type="evidence" value="ECO:0007669"/>
    <property type="project" value="UniProtKB-KW"/>
</dbReference>
<dbReference type="RefSeq" id="XP_016612528.1">
    <property type="nucleotide sequence ID" value="XM_016748549.1"/>
</dbReference>
<dbReference type="InterPro" id="IPR010280">
    <property type="entry name" value="U5_MeTrfase_fam"/>
</dbReference>
<keyword evidence="7" id="KW-1185">Reference proteome</keyword>
<dbReference type="InParanoid" id="A0A0L0HUE2"/>
<dbReference type="PANTHER" id="PTHR11061:SF30">
    <property type="entry name" value="TRNA (URACIL(54)-C(5))-METHYLTRANSFERASE"/>
    <property type="match status" value="1"/>
</dbReference>
<feature type="binding site" evidence="4">
    <location>
        <position position="452"/>
    </location>
    <ligand>
        <name>S-adenosyl-L-methionine</name>
        <dbReference type="ChEBI" id="CHEBI:59789"/>
    </ligand>
</feature>
<evidence type="ECO:0000256" key="2">
    <source>
        <dbReference type="ARBA" id="ARBA00022679"/>
    </source>
</evidence>
<dbReference type="SUPFAM" id="SSF50249">
    <property type="entry name" value="Nucleic acid-binding proteins"/>
    <property type="match status" value="1"/>
</dbReference>
<evidence type="ECO:0000256" key="1">
    <source>
        <dbReference type="ARBA" id="ARBA00022603"/>
    </source>
</evidence>
<protein>
    <recommendedName>
        <fullName evidence="8">TRAM domain-containing protein</fullName>
    </recommendedName>
</protein>
<evidence type="ECO:0000313" key="6">
    <source>
        <dbReference type="EMBL" id="KND04489.1"/>
    </source>
</evidence>
<keyword evidence="2 4" id="KW-0808">Transferase</keyword>
<dbReference type="OMA" id="CDPATWA"/>
<feature type="binding site" evidence="4">
    <location>
        <position position="503"/>
    </location>
    <ligand>
        <name>S-adenosyl-L-methionine</name>
        <dbReference type="ChEBI" id="CHEBI:59789"/>
    </ligand>
</feature>
<dbReference type="PANTHER" id="PTHR11061">
    <property type="entry name" value="RNA M5U METHYLTRANSFERASE"/>
    <property type="match status" value="1"/>
</dbReference>
<dbReference type="VEuPathDB" id="FungiDB:SPPG_00217"/>
<keyword evidence="3 4" id="KW-0949">S-adenosyl-L-methionine</keyword>
<dbReference type="OrthoDB" id="10250660at2759"/>
<dbReference type="PROSITE" id="PS51687">
    <property type="entry name" value="SAM_MT_RNA_M5U"/>
    <property type="match status" value="1"/>
</dbReference>
<dbReference type="GO" id="GO:0008033">
    <property type="term" value="P:tRNA processing"/>
    <property type="evidence" value="ECO:0007669"/>
    <property type="project" value="InterPro"/>
</dbReference>
<name>A0A0L0HUE2_SPIPD</name>
<feature type="binding site" evidence="4">
    <location>
        <position position="431"/>
    </location>
    <ligand>
        <name>S-adenosyl-L-methionine</name>
        <dbReference type="ChEBI" id="CHEBI:59789"/>
    </ligand>
</feature>
<dbReference type="Proteomes" id="UP000053201">
    <property type="component" value="Unassembled WGS sequence"/>
</dbReference>
<reference evidence="6 7" key="1">
    <citation type="submission" date="2009-08" db="EMBL/GenBank/DDBJ databases">
        <title>The Genome Sequence of Spizellomyces punctatus strain DAOM BR117.</title>
        <authorList>
            <consortium name="The Broad Institute Genome Sequencing Platform"/>
            <person name="Russ C."/>
            <person name="Cuomo C."/>
            <person name="Shea T."/>
            <person name="Young S.K."/>
            <person name="Zeng Q."/>
            <person name="Koehrsen M."/>
            <person name="Haas B."/>
            <person name="Borodovsky M."/>
            <person name="Guigo R."/>
            <person name="Alvarado L."/>
            <person name="Berlin A."/>
            <person name="Bochicchio J."/>
            <person name="Borenstein D."/>
            <person name="Chapman S."/>
            <person name="Chen Z."/>
            <person name="Engels R."/>
            <person name="Freedman E."/>
            <person name="Gellesch M."/>
            <person name="Goldberg J."/>
            <person name="Griggs A."/>
            <person name="Gujja S."/>
            <person name="Heiman D."/>
            <person name="Hepburn T."/>
            <person name="Howarth C."/>
            <person name="Jen D."/>
            <person name="Larson L."/>
            <person name="Lewis B."/>
            <person name="Mehta T."/>
            <person name="Park D."/>
            <person name="Pearson M."/>
            <person name="Roberts A."/>
            <person name="Saif S."/>
            <person name="Shenoy N."/>
            <person name="Sisk P."/>
            <person name="Stolte C."/>
            <person name="Sykes S."/>
            <person name="Thomson T."/>
            <person name="Walk T."/>
            <person name="White J."/>
            <person name="Yandava C."/>
            <person name="Burger G."/>
            <person name="Gray M.W."/>
            <person name="Holland P.W.H."/>
            <person name="King N."/>
            <person name="Lang F.B.F."/>
            <person name="Roger A.J."/>
            <person name="Ruiz-Trillo I."/>
            <person name="Lander E."/>
            <person name="Nusbaum C."/>
        </authorList>
    </citation>
    <scope>NUCLEOTIDE SEQUENCE [LARGE SCALE GENOMIC DNA]</scope>
    <source>
        <strain evidence="6 7">DAOM BR117</strain>
    </source>
</reference>
<feature type="region of interest" description="Disordered" evidence="5">
    <location>
        <begin position="56"/>
        <end position="89"/>
    </location>
</feature>
<dbReference type="Gene3D" id="2.40.50.140">
    <property type="entry name" value="Nucleic acid-binding proteins"/>
    <property type="match status" value="1"/>
</dbReference>
<feature type="binding site" evidence="4">
    <location>
        <position position="395"/>
    </location>
    <ligand>
        <name>S-adenosyl-L-methionine</name>
        <dbReference type="ChEBI" id="CHEBI:59789"/>
    </ligand>
</feature>
<dbReference type="InterPro" id="IPR025795">
    <property type="entry name" value="tRNA_(uracil-5-)_MeTrfase"/>
</dbReference>
<evidence type="ECO:0008006" key="8">
    <source>
        <dbReference type="Google" id="ProtNLM"/>
    </source>
</evidence>
<gene>
    <name evidence="6" type="ORF">SPPG_00217</name>
</gene>
<dbReference type="SUPFAM" id="SSF53335">
    <property type="entry name" value="S-adenosyl-L-methionine-dependent methyltransferases"/>
    <property type="match status" value="1"/>
</dbReference>
<dbReference type="eggNOG" id="KOG2187">
    <property type="taxonomic scope" value="Eukaryota"/>
</dbReference>
<dbReference type="PROSITE" id="PS51622">
    <property type="entry name" value="SAM_MT_RNA_M5U_2"/>
    <property type="match status" value="1"/>
</dbReference>
<proteinExistence type="inferred from homology"/>
<evidence type="ECO:0000256" key="5">
    <source>
        <dbReference type="SAM" id="MobiDB-lite"/>
    </source>
</evidence>
<dbReference type="GeneID" id="27683961"/>
<dbReference type="EMBL" id="KQ257450">
    <property type="protein sequence ID" value="KND04489.1"/>
    <property type="molecule type" value="Genomic_DNA"/>
</dbReference>
<dbReference type="InterPro" id="IPR029063">
    <property type="entry name" value="SAM-dependent_MTases_sf"/>
</dbReference>
<sequence length="597" mass="66420">MLRSAGMRPQRIARRTSTRLCVVPVDIGIGYLHGPLVPPSNRIATPLCRFQQYTTKSTFPRTTGPASQSAKQPWIRPRKPVKNNTPNDDIFPADFESQLRSLNLPASIPYLDSPETQSPYTYHEEATITIFATSDSGHGFGVGKDNWLIAVPSVLEGEEVVVKIYRDGLGFSLGELVSVQKASELRTDAQCKYFGKCGGCGLQHVQYEEQLRRKRRTVLRAFAKFATELGIPETQDNGLVSSVIPSPLQYNYRTKMSPHYDRRRPNVPLDGIGFNERGRKSILDVEYCAIATKEINQQYSRARAALIGQVSPTAVNGATLLFRHTLIPPSNLNVKELRKGLVDKCHASNETLKDGVSAEWPPKTFKSAAVVAHRAPVLDVVNGYIFQYPANTFFQTNSSILPHLTDYIRSQLRQHRHHPSYPPLSTLVDAYCGSGLFSITAHNDFSRTIGIEIEKTSLHYATRNAKVNEARNCFFYEGDVKAIFDSLPASLKLDPNATAVIIDPPSKGCGHDFLNQLLRFGPRVVIYVSCNVKSQVEDLRYLMRGARAGVIPPATTGKDIDNSQKHSETGANKTLYRSRWWCKDEPWTITGAGKAIA</sequence>
<feature type="active site" description="Nucleophile" evidence="4">
    <location>
        <position position="530"/>
    </location>
</feature>
<accession>A0A0L0HUE2</accession>
<dbReference type="STRING" id="645134.A0A0L0HUE2"/>